<evidence type="ECO:0000256" key="2">
    <source>
        <dbReference type="ARBA" id="ARBA00022737"/>
    </source>
</evidence>
<keyword evidence="5" id="KW-1185">Reference proteome</keyword>
<accession>A0AAD9E3G9</accession>
<evidence type="ECO:0000313" key="5">
    <source>
        <dbReference type="Proteomes" id="UP001239994"/>
    </source>
</evidence>
<comment type="caution">
    <text evidence="4">The sequence shown here is derived from an EMBL/GenBank/DDBJ whole genome shotgun (WGS) entry which is preliminary data.</text>
</comment>
<protein>
    <recommendedName>
        <fullName evidence="3">NACHT LRR and PYD domain-containing protein</fullName>
    </recommendedName>
</protein>
<dbReference type="EMBL" id="JAROKS010000005">
    <property type="protein sequence ID" value="KAK1803731.1"/>
    <property type="molecule type" value="Genomic_DNA"/>
</dbReference>
<gene>
    <name evidence="4" type="ORF">P4O66_021130</name>
</gene>
<dbReference type="InterPro" id="IPR041267">
    <property type="entry name" value="NLRP_HD2"/>
</dbReference>
<proteinExistence type="predicted"/>
<reference evidence="4" key="1">
    <citation type="submission" date="2023-03" db="EMBL/GenBank/DDBJ databases">
        <title>Electrophorus voltai genome.</title>
        <authorList>
            <person name="Bian C."/>
        </authorList>
    </citation>
    <scope>NUCLEOTIDE SEQUENCE</scope>
    <source>
        <strain evidence="4">CB-2022</strain>
        <tissue evidence="4">Muscle</tissue>
    </source>
</reference>
<organism evidence="4 5">
    <name type="scientific">Electrophorus voltai</name>
    <dbReference type="NCBI Taxonomy" id="2609070"/>
    <lineage>
        <taxon>Eukaryota</taxon>
        <taxon>Metazoa</taxon>
        <taxon>Chordata</taxon>
        <taxon>Craniata</taxon>
        <taxon>Vertebrata</taxon>
        <taxon>Euteleostomi</taxon>
        <taxon>Actinopterygii</taxon>
        <taxon>Neopterygii</taxon>
        <taxon>Teleostei</taxon>
        <taxon>Ostariophysi</taxon>
        <taxon>Gymnotiformes</taxon>
        <taxon>Gymnotoidei</taxon>
        <taxon>Gymnotidae</taxon>
        <taxon>Electrophorus</taxon>
    </lineage>
</organism>
<dbReference type="InterPro" id="IPR051261">
    <property type="entry name" value="NLR"/>
</dbReference>
<dbReference type="PANTHER" id="PTHR24106">
    <property type="entry name" value="NACHT, LRR AND CARD DOMAINS-CONTAINING"/>
    <property type="match status" value="1"/>
</dbReference>
<dbReference type="Proteomes" id="UP001239994">
    <property type="component" value="Unassembled WGS sequence"/>
</dbReference>
<feature type="domain" description="NACHT LRR and PYD" evidence="3">
    <location>
        <begin position="44"/>
        <end position="136"/>
    </location>
</feature>
<name>A0AAD9E3G9_9TELE</name>
<dbReference type="Pfam" id="PF17776">
    <property type="entry name" value="NLRC4_HD2"/>
    <property type="match status" value="1"/>
</dbReference>
<keyword evidence="1" id="KW-0433">Leucine-rich repeat</keyword>
<evidence type="ECO:0000256" key="1">
    <source>
        <dbReference type="ARBA" id="ARBA00022614"/>
    </source>
</evidence>
<dbReference type="AlphaFoldDB" id="A0AAD9E3G9"/>
<evidence type="ECO:0000313" key="4">
    <source>
        <dbReference type="EMBL" id="KAK1803731.1"/>
    </source>
</evidence>
<feature type="non-terminal residue" evidence="4">
    <location>
        <position position="1"/>
    </location>
</feature>
<evidence type="ECO:0000259" key="3">
    <source>
        <dbReference type="Pfam" id="PF17776"/>
    </source>
</evidence>
<keyword evidence="2" id="KW-0677">Repeat</keyword>
<sequence length="201" mass="23149">MCWWSSYLHGVLTTVEQVIQRLELRLFLLQGSEFRQGSWVKKLRRVSGTVDKALQRKNGHLDLFLHFLLGLSLESSQTLLQAQTLCLLTQTGSSSHSKEKTVKYIKKKIRKNPSPEKSISLFHCLNEMNDHSLVHEVQMYMIRGGYYHLDGVRLSPALWSAVVFVLLNSEEELDVFDLGKYDPSEECLLRLLRVVTVSRKS</sequence>